<evidence type="ECO:0000313" key="2">
    <source>
        <dbReference type="Proteomes" id="UP001162501"/>
    </source>
</evidence>
<proteinExistence type="predicted"/>
<sequence>MSPRARAGPPLLPSLALGGGENGVHRYPLPKPDPGQQEFQGSAAGAGAAGATGSEGGASDERCWGRGDAGRRQAEGAEMSWWEAGEGGEGGRIPSPRARGGQPALALALVSSSTWRCWIIPFCFSRGRNNTC</sequence>
<name>A0ACB0F8I4_RANTA</name>
<gene>
    <name evidence="1" type="ORF">MRATA1EN3_LOCUS20568</name>
</gene>
<reference evidence="1" key="1">
    <citation type="submission" date="2023-05" db="EMBL/GenBank/DDBJ databases">
        <authorList>
            <consortium name="ELIXIR-Norway"/>
        </authorList>
    </citation>
    <scope>NUCLEOTIDE SEQUENCE</scope>
</reference>
<evidence type="ECO:0000313" key="1">
    <source>
        <dbReference type="EMBL" id="CAI9709355.1"/>
    </source>
</evidence>
<dbReference type="Proteomes" id="UP001162501">
    <property type="component" value="Chromosome 4"/>
</dbReference>
<accession>A0ACB0F8I4</accession>
<organism evidence="1 2">
    <name type="scientific">Rangifer tarandus platyrhynchus</name>
    <name type="common">Svalbard reindeer</name>
    <dbReference type="NCBI Taxonomy" id="3082113"/>
    <lineage>
        <taxon>Eukaryota</taxon>
        <taxon>Metazoa</taxon>
        <taxon>Chordata</taxon>
        <taxon>Craniata</taxon>
        <taxon>Vertebrata</taxon>
        <taxon>Euteleostomi</taxon>
        <taxon>Mammalia</taxon>
        <taxon>Eutheria</taxon>
        <taxon>Laurasiatheria</taxon>
        <taxon>Artiodactyla</taxon>
        <taxon>Ruminantia</taxon>
        <taxon>Pecora</taxon>
        <taxon>Cervidae</taxon>
        <taxon>Odocoileinae</taxon>
        <taxon>Rangifer</taxon>
    </lineage>
</organism>
<protein>
    <submittedName>
        <fullName evidence="1">Uncharacterized protein</fullName>
    </submittedName>
</protein>
<dbReference type="EMBL" id="OX596088">
    <property type="protein sequence ID" value="CAI9709355.1"/>
    <property type="molecule type" value="Genomic_DNA"/>
</dbReference>